<keyword evidence="4" id="KW-1185">Reference proteome</keyword>
<gene>
    <name evidence="3" type="ORF">R1flu_006831</name>
</gene>
<evidence type="ECO:0000313" key="4">
    <source>
        <dbReference type="Proteomes" id="UP001605036"/>
    </source>
</evidence>
<evidence type="ECO:0000256" key="1">
    <source>
        <dbReference type="SAM" id="Coils"/>
    </source>
</evidence>
<organism evidence="3 4">
    <name type="scientific">Riccia fluitans</name>
    <dbReference type="NCBI Taxonomy" id="41844"/>
    <lineage>
        <taxon>Eukaryota</taxon>
        <taxon>Viridiplantae</taxon>
        <taxon>Streptophyta</taxon>
        <taxon>Embryophyta</taxon>
        <taxon>Marchantiophyta</taxon>
        <taxon>Marchantiopsida</taxon>
        <taxon>Marchantiidae</taxon>
        <taxon>Marchantiales</taxon>
        <taxon>Ricciaceae</taxon>
        <taxon>Riccia</taxon>
    </lineage>
</organism>
<dbReference type="Proteomes" id="UP001605036">
    <property type="component" value="Unassembled WGS sequence"/>
</dbReference>
<reference evidence="3 4" key="1">
    <citation type="submission" date="2024-09" db="EMBL/GenBank/DDBJ databases">
        <title>Chromosome-scale assembly of Riccia fluitans.</title>
        <authorList>
            <person name="Paukszto L."/>
            <person name="Sawicki J."/>
            <person name="Karawczyk K."/>
            <person name="Piernik-Szablinska J."/>
            <person name="Szczecinska M."/>
            <person name="Mazdziarz M."/>
        </authorList>
    </citation>
    <scope>NUCLEOTIDE SEQUENCE [LARGE SCALE GENOMIC DNA]</scope>
    <source>
        <strain evidence="3">Rf_01</strain>
        <tissue evidence="3">Aerial parts of the thallus</tissue>
    </source>
</reference>
<keyword evidence="1" id="KW-0175">Coiled coil</keyword>
<dbReference type="EMBL" id="JBHFFA010000003">
    <property type="protein sequence ID" value="KAL2635352.1"/>
    <property type="molecule type" value="Genomic_DNA"/>
</dbReference>
<evidence type="ECO:0000256" key="2">
    <source>
        <dbReference type="SAM" id="MobiDB-lite"/>
    </source>
</evidence>
<dbReference type="AlphaFoldDB" id="A0ABD1Z070"/>
<sequence length="241" mass="26880">MLSSSLKEDYVEVRVQAKKVPDGGPLSRAEPSSVEKEKEKTPIEAKGGVPVIIEAIPNEGGGPSAEAKAEANQRGTKRKQDTLKTPADKPKERRKLKKTKTLHATIELSDESQEAKQEEETILPEDTLQLLESQIIEQFCLSLAYGGQIAVPIFHIIEGTRTHVEADVGQRMILLEIVLHLSKENRNKELWKLQEELKKATSEKLQAEGEVTQLKTQCDAFQLVLGMKDEAMQVATEEFKK</sequence>
<comment type="caution">
    <text evidence="3">The sequence shown here is derived from an EMBL/GenBank/DDBJ whole genome shotgun (WGS) entry which is preliminary data.</text>
</comment>
<accession>A0ABD1Z070</accession>
<feature type="compositionally biased region" description="Basic and acidic residues" evidence="2">
    <location>
        <begin position="78"/>
        <end position="91"/>
    </location>
</feature>
<proteinExistence type="predicted"/>
<feature type="compositionally biased region" description="Basic and acidic residues" evidence="2">
    <location>
        <begin position="33"/>
        <end position="43"/>
    </location>
</feature>
<protein>
    <submittedName>
        <fullName evidence="3">Uncharacterized protein</fullName>
    </submittedName>
</protein>
<feature type="region of interest" description="Disordered" evidence="2">
    <location>
        <begin position="17"/>
        <end position="97"/>
    </location>
</feature>
<name>A0ABD1Z070_9MARC</name>
<feature type="coiled-coil region" evidence="1">
    <location>
        <begin position="183"/>
        <end position="217"/>
    </location>
</feature>
<evidence type="ECO:0000313" key="3">
    <source>
        <dbReference type="EMBL" id="KAL2635352.1"/>
    </source>
</evidence>